<sequence>MRTRYDGPRLPFPIFDGSNFHQWRGKCEQYFQLEEVSDAQKVKMILVCMEGKAFSWQQHYMQEHNGNRLHWKQLIIDMATRFDKALFDDPFCELLNLRQTGSIDEYLEMFDDLVIRAGVDSSVALSCFMNGLRSPLETAIRIQHPRSLNEAIHVARLQDGFLSQLASQPYIVHPKPSPTNFFSKSSYNNSYYPKGPGQDSMLLNHRTPCHNSKTTFSTLQSQSGQSSTSVTKPPTSQILNQHSQIFKPPDQATKEERRAKGLCMLCAEKWSFGHKASCKVISRVNAIVLEAVDMYEPVDTILEATPEDINASEEEINISVNAVRGLGGNHTMYLQATIKKQDVAMLVDSGSTHNFLSEALVKKLGLSAQYIGPHYATVANDSLMEINYKCFLVKWVVQQHEFQCDFYVLPGHKFGEILGMNWLKSLKRVQYDYKELTMQFQYKGVVVCLQTFNPFISLCEDDQPTSKVLGIITAFVICFQDSLTDITLNAINLVPSTESALEPSQQQQLQQLLLDFQQLFDEPTMLPPHKPHDHQIVLKEGSTPVKSAPYKYAPFQKEIIEKMVEDMLQTGFVKPSHSPFASPMVLIRMHSANIEKTAFRTHNGHYEWIVMPFGLTNAPATFQSLMNDIFRPYLRKL</sequence>
<proteinExistence type="predicted"/>
<evidence type="ECO:0000313" key="2">
    <source>
        <dbReference type="Proteomes" id="UP000828941"/>
    </source>
</evidence>
<gene>
    <name evidence="1" type="ORF">L6164_020990</name>
</gene>
<protein>
    <submittedName>
        <fullName evidence="1">Uncharacterized protein</fullName>
    </submittedName>
</protein>
<dbReference type="EMBL" id="CM039433">
    <property type="protein sequence ID" value="KAI4328654.1"/>
    <property type="molecule type" value="Genomic_DNA"/>
</dbReference>
<accession>A0ACB9MYU4</accession>
<dbReference type="Proteomes" id="UP000828941">
    <property type="component" value="Chromosome 8"/>
</dbReference>
<organism evidence="1 2">
    <name type="scientific">Bauhinia variegata</name>
    <name type="common">Purple orchid tree</name>
    <name type="synonym">Phanera variegata</name>
    <dbReference type="NCBI Taxonomy" id="167791"/>
    <lineage>
        <taxon>Eukaryota</taxon>
        <taxon>Viridiplantae</taxon>
        <taxon>Streptophyta</taxon>
        <taxon>Embryophyta</taxon>
        <taxon>Tracheophyta</taxon>
        <taxon>Spermatophyta</taxon>
        <taxon>Magnoliopsida</taxon>
        <taxon>eudicotyledons</taxon>
        <taxon>Gunneridae</taxon>
        <taxon>Pentapetalae</taxon>
        <taxon>rosids</taxon>
        <taxon>fabids</taxon>
        <taxon>Fabales</taxon>
        <taxon>Fabaceae</taxon>
        <taxon>Cercidoideae</taxon>
        <taxon>Cercideae</taxon>
        <taxon>Bauhiniinae</taxon>
        <taxon>Bauhinia</taxon>
    </lineage>
</organism>
<comment type="caution">
    <text evidence="1">The sequence shown here is derived from an EMBL/GenBank/DDBJ whole genome shotgun (WGS) entry which is preliminary data.</text>
</comment>
<evidence type="ECO:0000313" key="1">
    <source>
        <dbReference type="EMBL" id="KAI4328654.1"/>
    </source>
</evidence>
<reference evidence="1 2" key="1">
    <citation type="journal article" date="2022" name="DNA Res.">
        <title>Chromosomal-level genome assembly of the orchid tree Bauhinia variegata (Leguminosae; Cercidoideae) supports the allotetraploid origin hypothesis of Bauhinia.</title>
        <authorList>
            <person name="Zhong Y."/>
            <person name="Chen Y."/>
            <person name="Zheng D."/>
            <person name="Pang J."/>
            <person name="Liu Y."/>
            <person name="Luo S."/>
            <person name="Meng S."/>
            <person name="Qian L."/>
            <person name="Wei D."/>
            <person name="Dai S."/>
            <person name="Zhou R."/>
        </authorList>
    </citation>
    <scope>NUCLEOTIDE SEQUENCE [LARGE SCALE GENOMIC DNA]</scope>
    <source>
        <strain evidence="1">BV-YZ2020</strain>
    </source>
</reference>
<keyword evidence="2" id="KW-1185">Reference proteome</keyword>
<name>A0ACB9MYU4_BAUVA</name>